<feature type="chain" id="PRO_5045009445" description="Hydrophobin" evidence="8">
    <location>
        <begin position="18"/>
        <end position="109"/>
    </location>
</feature>
<sequence>MFAQSIIVAALAAFAAAGPVARGGDSKCNTGPVQCCNSVQDSKSAGIAGLVGLVTALVGPVTGQVGLTCSPLTAIGVSGNSCSQQPVCCENNNFNGIIAIGCTPININL</sequence>
<evidence type="ECO:0000256" key="4">
    <source>
        <dbReference type="ARBA" id="ARBA00022525"/>
    </source>
</evidence>
<evidence type="ECO:0000256" key="6">
    <source>
        <dbReference type="ARBA" id="ARBA00023157"/>
    </source>
</evidence>
<keyword evidence="4 8" id="KW-0964">Secreted</keyword>
<feature type="signal peptide" evidence="8">
    <location>
        <begin position="1"/>
        <end position="17"/>
    </location>
</feature>
<dbReference type="Proteomes" id="UP001556367">
    <property type="component" value="Unassembled WGS sequence"/>
</dbReference>
<keyword evidence="5 8" id="KW-0732">Signal</keyword>
<name>A0ABR3JUH9_9AGAR</name>
<keyword evidence="3 8" id="KW-0134">Cell wall</keyword>
<reference evidence="10" key="1">
    <citation type="submission" date="2024-06" db="EMBL/GenBank/DDBJ databases">
        <title>Multi-omics analyses provide insights into the biosynthesis of the anticancer antibiotic pleurotin in Hohenbuehelia grisea.</title>
        <authorList>
            <person name="Weaver J.A."/>
            <person name="Alberti F."/>
        </authorList>
    </citation>
    <scope>NUCLEOTIDE SEQUENCE [LARGE SCALE GENOMIC DNA]</scope>
    <source>
        <strain evidence="10">T-177</strain>
    </source>
</reference>
<comment type="similarity">
    <text evidence="2 8">Belongs to the fungal hydrophobin family.</text>
</comment>
<comment type="caution">
    <text evidence="9">The sequence shown here is derived from an EMBL/GenBank/DDBJ whole genome shotgun (WGS) entry which is preliminary data.</text>
</comment>
<evidence type="ECO:0000256" key="1">
    <source>
        <dbReference type="ARBA" id="ARBA00004191"/>
    </source>
</evidence>
<dbReference type="EMBL" id="JASNQZ010000003">
    <property type="protein sequence ID" value="KAL0958840.1"/>
    <property type="molecule type" value="Genomic_DNA"/>
</dbReference>
<dbReference type="CDD" id="cd23507">
    <property type="entry name" value="hydrophobin_I"/>
    <property type="match status" value="1"/>
</dbReference>
<organism evidence="9 10">
    <name type="scientific">Hohenbuehelia grisea</name>
    <dbReference type="NCBI Taxonomy" id="104357"/>
    <lineage>
        <taxon>Eukaryota</taxon>
        <taxon>Fungi</taxon>
        <taxon>Dikarya</taxon>
        <taxon>Basidiomycota</taxon>
        <taxon>Agaricomycotina</taxon>
        <taxon>Agaricomycetes</taxon>
        <taxon>Agaricomycetidae</taxon>
        <taxon>Agaricales</taxon>
        <taxon>Pleurotineae</taxon>
        <taxon>Pleurotaceae</taxon>
        <taxon>Hohenbuehelia</taxon>
    </lineage>
</organism>
<dbReference type="InterPro" id="IPR001338">
    <property type="entry name" value="Class_I_Hydrophobin"/>
</dbReference>
<evidence type="ECO:0000256" key="2">
    <source>
        <dbReference type="ARBA" id="ARBA00010446"/>
    </source>
</evidence>
<evidence type="ECO:0000313" key="9">
    <source>
        <dbReference type="EMBL" id="KAL0958840.1"/>
    </source>
</evidence>
<evidence type="ECO:0000256" key="8">
    <source>
        <dbReference type="RuleBase" id="RU365009"/>
    </source>
</evidence>
<protein>
    <recommendedName>
        <fullName evidence="8">Hydrophobin</fullName>
    </recommendedName>
</protein>
<accession>A0ABR3JUH9</accession>
<evidence type="ECO:0000256" key="3">
    <source>
        <dbReference type="ARBA" id="ARBA00022512"/>
    </source>
</evidence>
<gene>
    <name evidence="9" type="ORF">HGRIS_014158</name>
</gene>
<dbReference type="SMART" id="SM00075">
    <property type="entry name" value="HYDRO"/>
    <property type="match status" value="1"/>
</dbReference>
<comment type="subunit">
    <text evidence="7">Self-assembles to form functional amyloid fibrils called rodlets. Self-assembly into fibrillar rodlets occurs spontaneously at hydrophobic:hydrophilic interfaces and the rodlets further associate laterally to form amphipathic monolayers.</text>
</comment>
<evidence type="ECO:0000256" key="5">
    <source>
        <dbReference type="ARBA" id="ARBA00022729"/>
    </source>
</evidence>
<proteinExistence type="inferred from homology"/>
<dbReference type="InterPro" id="IPR019778">
    <property type="entry name" value="Class_I_Hydrophobin_CS"/>
</dbReference>
<comment type="subcellular location">
    <subcellularLocation>
        <location evidence="1 8">Secreted</location>
        <location evidence="1 8">Cell wall</location>
    </subcellularLocation>
</comment>
<evidence type="ECO:0000256" key="7">
    <source>
        <dbReference type="ARBA" id="ARBA00093546"/>
    </source>
</evidence>
<dbReference type="PROSITE" id="PS00956">
    <property type="entry name" value="HYDROPHOBIN"/>
    <property type="match status" value="1"/>
</dbReference>
<keyword evidence="10" id="KW-1185">Reference proteome</keyword>
<keyword evidence="6 8" id="KW-1015">Disulfide bond</keyword>
<dbReference type="Pfam" id="PF01185">
    <property type="entry name" value="Hydrophobin"/>
    <property type="match status" value="1"/>
</dbReference>
<evidence type="ECO:0000313" key="10">
    <source>
        <dbReference type="Proteomes" id="UP001556367"/>
    </source>
</evidence>